<sequence length="496" mass="53351">MTTALAAARSARARPLANLALFWCALTWGCWFLASTWSAALWEGVPLLPLVQFPWRLYGPLALFLGLAGACALTVCTPRAGAVRLVAQLTCLALVLLLGYGALARRPLVLAAPPTRDIDASTLAAKEYNRYGAGTTSGGEFLPRTVHWEVEGTTRRGIRIYEDAFPQAGWQAGLVRVLAGQAAVTGVSVDTYGIVAEVDAGTASQVAFHQLAFPGWRGYVDGQPAQVDVARYEPLAASLGFMVMAVPPGRHRVEVRFGPTPLRSFATALSAASGALAVAWLVTRSRGRLTLVPTLALALLAAGCSVATGAWTSRPMSSPPPDSARIALDVIGMVQRGQANSRSPGGSGSSLSPPFLEARFQAIDRETRRWLYMHPPSAVSVRLRVPSNAYFQAGLALDPQTWHADVGDGVRFLLDAETPSGTRQLMDRHVNPRARGEERGWNDVWIDLGAFAGQDLSLTLRTEHAADTSYDWAGWSNPQVVIYRSARPHPGEKHNW</sequence>
<organism evidence="2">
    <name type="scientific">uncultured Chloroflexota bacterium</name>
    <dbReference type="NCBI Taxonomy" id="166587"/>
    <lineage>
        <taxon>Bacteria</taxon>
        <taxon>Bacillati</taxon>
        <taxon>Chloroflexota</taxon>
        <taxon>environmental samples</taxon>
    </lineage>
</organism>
<keyword evidence="1" id="KW-0812">Transmembrane</keyword>
<evidence type="ECO:0000313" key="2">
    <source>
        <dbReference type="EMBL" id="CAA9242793.1"/>
    </source>
</evidence>
<keyword evidence="1" id="KW-1133">Transmembrane helix</keyword>
<dbReference type="EMBL" id="CADCTC010000105">
    <property type="protein sequence ID" value="CAA9242793.1"/>
    <property type="molecule type" value="Genomic_DNA"/>
</dbReference>
<dbReference type="AlphaFoldDB" id="A0A6J4I804"/>
<feature type="transmembrane region" description="Helical" evidence="1">
    <location>
        <begin position="57"/>
        <end position="76"/>
    </location>
</feature>
<accession>A0A6J4I804</accession>
<reference evidence="2" key="1">
    <citation type="submission" date="2020-02" db="EMBL/GenBank/DDBJ databases">
        <authorList>
            <person name="Meier V. D."/>
        </authorList>
    </citation>
    <scope>NUCLEOTIDE SEQUENCE</scope>
    <source>
        <strain evidence="2">AVDCRST_MAG77</strain>
    </source>
</reference>
<gene>
    <name evidence="2" type="ORF">AVDCRST_MAG77-1768</name>
</gene>
<protein>
    <submittedName>
        <fullName evidence="2">Uncharacterized protein</fullName>
    </submittedName>
</protein>
<proteinExistence type="predicted"/>
<keyword evidence="1" id="KW-0472">Membrane</keyword>
<feature type="transmembrane region" description="Helical" evidence="1">
    <location>
        <begin position="16"/>
        <end position="37"/>
    </location>
</feature>
<feature type="transmembrane region" description="Helical" evidence="1">
    <location>
        <begin position="83"/>
        <end position="103"/>
    </location>
</feature>
<feature type="transmembrane region" description="Helical" evidence="1">
    <location>
        <begin position="289"/>
        <end position="311"/>
    </location>
</feature>
<feature type="transmembrane region" description="Helical" evidence="1">
    <location>
        <begin position="262"/>
        <end position="282"/>
    </location>
</feature>
<name>A0A6J4I804_9CHLR</name>
<evidence type="ECO:0000256" key="1">
    <source>
        <dbReference type="SAM" id="Phobius"/>
    </source>
</evidence>